<dbReference type="InterPro" id="IPR044146">
    <property type="entry name" value="S1_Tex"/>
</dbReference>
<dbReference type="Pfam" id="PF22706">
    <property type="entry name" value="Tex_central_region"/>
    <property type="match status" value="1"/>
</dbReference>
<dbReference type="InterPro" id="IPR055179">
    <property type="entry name" value="Tex-like_central_region"/>
</dbReference>
<feature type="domain" description="S1 motif" evidence="1">
    <location>
        <begin position="654"/>
        <end position="723"/>
    </location>
</feature>
<accession>A0ABQ6E1S8</accession>
<comment type="caution">
    <text evidence="2">The sequence shown here is derived from an EMBL/GenBank/DDBJ whole genome shotgun (WGS) entry which is preliminary data.</text>
</comment>
<dbReference type="CDD" id="cd05685">
    <property type="entry name" value="S1_Tex"/>
    <property type="match status" value="1"/>
</dbReference>
<dbReference type="InterPro" id="IPR041692">
    <property type="entry name" value="HHH_9"/>
</dbReference>
<protein>
    <submittedName>
        <fullName evidence="2">RNA-binding transcriptional accessory protein</fullName>
    </submittedName>
</protein>
<dbReference type="Gene3D" id="2.40.50.140">
    <property type="entry name" value="Nucleic acid-binding proteins"/>
    <property type="match status" value="1"/>
</dbReference>
<dbReference type="InterPro" id="IPR006641">
    <property type="entry name" value="YqgF/RNaseH-like_dom"/>
</dbReference>
<dbReference type="InterPro" id="IPR023319">
    <property type="entry name" value="Tex-like_HTH_dom_sf"/>
</dbReference>
<dbReference type="InterPro" id="IPR003029">
    <property type="entry name" value="S1_domain"/>
</dbReference>
<dbReference type="SMART" id="SM00316">
    <property type="entry name" value="S1"/>
    <property type="match status" value="1"/>
</dbReference>
<dbReference type="RefSeq" id="WP_284204265.1">
    <property type="nucleotide sequence ID" value="NZ_BSPQ01000010.1"/>
</dbReference>
<dbReference type="SUPFAM" id="SSF53098">
    <property type="entry name" value="Ribonuclease H-like"/>
    <property type="match status" value="1"/>
</dbReference>
<dbReference type="PANTHER" id="PTHR10724:SF10">
    <property type="entry name" value="S1 RNA-BINDING DOMAIN-CONTAINING PROTEIN 1"/>
    <property type="match status" value="1"/>
</dbReference>
<dbReference type="Pfam" id="PF16921">
    <property type="entry name" value="Tex_YqgF"/>
    <property type="match status" value="1"/>
</dbReference>
<dbReference type="SUPFAM" id="SSF158832">
    <property type="entry name" value="Tex N-terminal region-like"/>
    <property type="match status" value="1"/>
</dbReference>
<gene>
    <name evidence="2" type="ORF">GCM10007916_22090</name>
</gene>
<dbReference type="Pfam" id="PF09371">
    <property type="entry name" value="Tex_N"/>
    <property type="match status" value="1"/>
</dbReference>
<dbReference type="EMBL" id="BSPQ01000010">
    <property type="protein sequence ID" value="GLS91140.1"/>
    <property type="molecule type" value="Genomic_DNA"/>
</dbReference>
<dbReference type="SUPFAM" id="SSF50249">
    <property type="entry name" value="Nucleic acid-binding proteins"/>
    <property type="match status" value="1"/>
</dbReference>
<evidence type="ECO:0000313" key="2">
    <source>
        <dbReference type="EMBL" id="GLS91140.1"/>
    </source>
</evidence>
<keyword evidence="3" id="KW-1185">Reference proteome</keyword>
<dbReference type="Gene3D" id="1.10.10.650">
    <property type="entry name" value="RuvA domain 2-like"/>
    <property type="match status" value="1"/>
</dbReference>
<dbReference type="Pfam" id="PF00575">
    <property type="entry name" value="S1"/>
    <property type="match status" value="1"/>
</dbReference>
<dbReference type="InterPro" id="IPR012340">
    <property type="entry name" value="NA-bd_OB-fold"/>
</dbReference>
<dbReference type="InterPro" id="IPR010994">
    <property type="entry name" value="RuvA_2-like"/>
</dbReference>
<dbReference type="Gene3D" id="1.10.3500.10">
    <property type="entry name" value="Tex N-terminal region-like"/>
    <property type="match status" value="1"/>
</dbReference>
<reference evidence="3" key="1">
    <citation type="journal article" date="2019" name="Int. J. Syst. Evol. Microbiol.">
        <title>The Global Catalogue of Microorganisms (GCM) 10K type strain sequencing project: providing services to taxonomists for standard genome sequencing and annotation.</title>
        <authorList>
            <consortium name="The Broad Institute Genomics Platform"/>
            <consortium name="The Broad Institute Genome Sequencing Center for Infectious Disease"/>
            <person name="Wu L."/>
            <person name="Ma J."/>
        </authorList>
    </citation>
    <scope>NUCLEOTIDE SEQUENCE [LARGE SCALE GENOMIC DNA]</scope>
    <source>
        <strain evidence="3">NBRC 103166</strain>
    </source>
</reference>
<evidence type="ECO:0000313" key="3">
    <source>
        <dbReference type="Proteomes" id="UP001157353"/>
    </source>
</evidence>
<dbReference type="Pfam" id="PF17674">
    <property type="entry name" value="HHH_9"/>
    <property type="match status" value="1"/>
</dbReference>
<dbReference type="InterPro" id="IPR012337">
    <property type="entry name" value="RNaseH-like_sf"/>
</dbReference>
<sequence length="727" mass="80581">MNKPALNKELNKQLANELTISEQQVNTFISLYDEGNTVPFIARYRKEMTKGLDDTQLRALETRLSYLRELETRRSAILKALTESGKLCAQLAQQLNQSVSKTELEQLYLPFKSKRINKAQLAIQAGLEPFADKLWFQPESDKIRLSKAYICHAFSSSDEVVAGAMQIIIERLAVDIPLLSKLKNQLINNANIKVSVVKGKEQEALKFKDYFDYSEPVKRILPHRLLAILRGKSEGFLRVKFEADPHQDKSIKTSYCEVIIASHLGFSLKGVSTSNWRAEVIKKAWKSKLLTMLETQISSALKEKAYDEAIQLFATNLKDLLMSAPAGRKVVLGFDPGFRSGCKIAVIDATGKYLCSATIYPHAPQKQWDSAKQQVISLLKQHRVDLVAIGNGTASRESEQFISECIENSGFDLKQLIVSEAGASVYSASELASHELPELDVSIRGAVSIARRLQDPLAELVKIDAKAIGVGLYQHDVNQTQLSQRLQAVVEDCVNAVGVDLNSASAPLLSFVAGLNSRIAENIIAHRDQNGLFHSRNELKKVARLGNKAFEQSAGFLRITEAANPLDNTAVHPESYYLVNKMAKQLNVAVASLLNQTNLLEEVDNKALVDTQFGLLTIDGIKQELRKPNRDPRPEFKTVSYAKGINKITDLEVGLTLQGVISNVTNFGAFVDIGVHQDGLVHISHLADKFVSDPTQIVKAGQIVSVKVLEVDLQRKRIALSMRSESL</sequence>
<dbReference type="SUPFAM" id="SSF47781">
    <property type="entry name" value="RuvA domain 2-like"/>
    <property type="match status" value="2"/>
</dbReference>
<dbReference type="InterPro" id="IPR023323">
    <property type="entry name" value="Tex-like_dom_sf"/>
</dbReference>
<name>A0ABQ6E1S8_9GAMM</name>
<dbReference type="Proteomes" id="UP001157353">
    <property type="component" value="Unassembled WGS sequence"/>
</dbReference>
<dbReference type="SMART" id="SM00732">
    <property type="entry name" value="YqgFc"/>
    <property type="match status" value="1"/>
</dbReference>
<dbReference type="PANTHER" id="PTHR10724">
    <property type="entry name" value="30S RIBOSOMAL PROTEIN S1"/>
    <property type="match status" value="1"/>
</dbReference>
<proteinExistence type="predicted"/>
<dbReference type="Pfam" id="PF12836">
    <property type="entry name" value="HHH_3"/>
    <property type="match status" value="1"/>
</dbReference>
<dbReference type="InterPro" id="IPR050437">
    <property type="entry name" value="Ribos_protein_bS1-like"/>
</dbReference>
<dbReference type="InterPro" id="IPR018974">
    <property type="entry name" value="Tex-like_N"/>
</dbReference>
<dbReference type="InterPro" id="IPR032639">
    <property type="entry name" value="Tex_YqgF"/>
</dbReference>
<dbReference type="Gene3D" id="1.10.150.310">
    <property type="entry name" value="Tex RuvX-like domain-like"/>
    <property type="match status" value="1"/>
</dbReference>
<dbReference type="Gene3D" id="3.30.420.140">
    <property type="entry name" value="YqgF/RNase H-like domain"/>
    <property type="match status" value="1"/>
</dbReference>
<evidence type="ECO:0000259" key="1">
    <source>
        <dbReference type="PROSITE" id="PS50126"/>
    </source>
</evidence>
<organism evidence="2 3">
    <name type="scientific">Psychromonas marina</name>
    <dbReference type="NCBI Taxonomy" id="88364"/>
    <lineage>
        <taxon>Bacteria</taxon>
        <taxon>Pseudomonadati</taxon>
        <taxon>Pseudomonadota</taxon>
        <taxon>Gammaproteobacteria</taxon>
        <taxon>Alteromonadales</taxon>
        <taxon>Psychromonadaceae</taxon>
        <taxon>Psychromonas</taxon>
    </lineage>
</organism>
<dbReference type="PROSITE" id="PS50126">
    <property type="entry name" value="S1"/>
    <property type="match status" value="1"/>
</dbReference>
<dbReference type="InterPro" id="IPR037027">
    <property type="entry name" value="YqgF/RNaseH-like_dom_sf"/>
</dbReference>